<dbReference type="EMBL" id="JAGTAR010000012">
    <property type="protein sequence ID" value="MBR8535744.1"/>
    <property type="molecule type" value="Genomic_DNA"/>
</dbReference>
<reference evidence="2" key="1">
    <citation type="journal article" date="2018" name="Int. J. Syst. Evol. Microbiol.">
        <title>Carboxylicivirga sediminis sp. nov., isolated from coastal sediment.</title>
        <authorList>
            <person name="Wang F.Q."/>
            <person name="Ren L.H."/>
            <person name="Zou R.J."/>
            <person name="Sun Y.Z."/>
            <person name="Liu X.J."/>
            <person name="Jiang F."/>
            <person name="Liu L.J."/>
        </authorList>
    </citation>
    <scope>NUCLEOTIDE SEQUENCE</scope>
    <source>
        <strain evidence="2">JR1</strain>
    </source>
</reference>
<dbReference type="InterPro" id="IPR029044">
    <property type="entry name" value="Nucleotide-diphossugar_trans"/>
</dbReference>
<accession>A0A941F4C4</accession>
<dbReference type="InterPro" id="IPR001173">
    <property type="entry name" value="Glyco_trans_2-like"/>
</dbReference>
<evidence type="ECO:0000313" key="2">
    <source>
        <dbReference type="EMBL" id="MBR8535744.1"/>
    </source>
</evidence>
<dbReference type="SUPFAM" id="SSF53448">
    <property type="entry name" value="Nucleotide-diphospho-sugar transferases"/>
    <property type="match status" value="1"/>
</dbReference>
<keyword evidence="3" id="KW-1185">Reference proteome</keyword>
<organism evidence="2 3">
    <name type="scientific">Carboxylicivirga sediminis</name>
    <dbReference type="NCBI Taxonomy" id="2006564"/>
    <lineage>
        <taxon>Bacteria</taxon>
        <taxon>Pseudomonadati</taxon>
        <taxon>Bacteroidota</taxon>
        <taxon>Bacteroidia</taxon>
        <taxon>Marinilabiliales</taxon>
        <taxon>Marinilabiliaceae</taxon>
        <taxon>Carboxylicivirga</taxon>
    </lineage>
</organism>
<proteinExistence type="predicted"/>
<sequence>MSPLNNSKSPTVSVCMITYNHEYFIAEAIEGVLMQKTNFPIKLIIGEDCSTDKTRNICENFQHQHSELIELLPIHNNLGMIPNFIRTLEACTGNYVALCEGDDYWTDPFKLQKQVNFLEANEAYAISFHNSTVYNNHGSTGNLVLKTPRSYTIQDIFRSKIIPTQTVVFRNPNTSFPTTFSKVYNGDTFLFCWLANLYEKGAYFHNDVAPSVYRHHDTGNWSTISLKNKYFHSLHTMKVLYNTFPKYKKDLLFRIQQMQLEYNSLVKEKNKKIHFAFEVAKFAFQKFKFGFGRLIIRRVL</sequence>
<protein>
    <submittedName>
        <fullName evidence="2">Glycosyltransferase</fullName>
        <ecNumber evidence="2">2.4.-.-</ecNumber>
    </submittedName>
</protein>
<dbReference type="PANTHER" id="PTHR22916">
    <property type="entry name" value="GLYCOSYLTRANSFERASE"/>
    <property type="match status" value="1"/>
</dbReference>
<dbReference type="EC" id="2.4.-.-" evidence="2"/>
<dbReference type="Proteomes" id="UP000679220">
    <property type="component" value="Unassembled WGS sequence"/>
</dbReference>
<dbReference type="PANTHER" id="PTHR22916:SF3">
    <property type="entry name" value="UDP-GLCNAC:BETAGAL BETA-1,3-N-ACETYLGLUCOSAMINYLTRANSFERASE-LIKE PROTEIN 1"/>
    <property type="match status" value="1"/>
</dbReference>
<evidence type="ECO:0000313" key="3">
    <source>
        <dbReference type="Proteomes" id="UP000679220"/>
    </source>
</evidence>
<name>A0A941F4C4_9BACT</name>
<dbReference type="GO" id="GO:0016758">
    <property type="term" value="F:hexosyltransferase activity"/>
    <property type="evidence" value="ECO:0007669"/>
    <property type="project" value="UniProtKB-ARBA"/>
</dbReference>
<reference evidence="2" key="2">
    <citation type="submission" date="2021-04" db="EMBL/GenBank/DDBJ databases">
        <authorList>
            <person name="Zhang T."/>
            <person name="Zhang Y."/>
            <person name="Lu D."/>
            <person name="Zuo D."/>
            <person name="Du Z."/>
        </authorList>
    </citation>
    <scope>NUCLEOTIDE SEQUENCE</scope>
    <source>
        <strain evidence="2">JR1</strain>
    </source>
</reference>
<dbReference type="Gene3D" id="3.90.550.10">
    <property type="entry name" value="Spore Coat Polysaccharide Biosynthesis Protein SpsA, Chain A"/>
    <property type="match status" value="1"/>
</dbReference>
<evidence type="ECO:0000259" key="1">
    <source>
        <dbReference type="Pfam" id="PF00535"/>
    </source>
</evidence>
<gene>
    <name evidence="2" type="ORF">KDU71_09270</name>
</gene>
<dbReference type="AlphaFoldDB" id="A0A941F4C4"/>
<comment type="caution">
    <text evidence="2">The sequence shown here is derived from an EMBL/GenBank/DDBJ whole genome shotgun (WGS) entry which is preliminary data.</text>
</comment>
<dbReference type="Pfam" id="PF00535">
    <property type="entry name" value="Glycos_transf_2"/>
    <property type="match status" value="1"/>
</dbReference>
<dbReference type="RefSeq" id="WP_212189986.1">
    <property type="nucleotide sequence ID" value="NZ_JAGTAR010000012.1"/>
</dbReference>
<feature type="domain" description="Glycosyltransferase 2-like" evidence="1">
    <location>
        <begin position="13"/>
        <end position="129"/>
    </location>
</feature>
<keyword evidence="2" id="KW-0808">Transferase</keyword>
<keyword evidence="2" id="KW-0328">Glycosyltransferase</keyword>